<keyword evidence="9" id="KW-1185">Reference proteome</keyword>
<comment type="catalytic activity">
    <reaction evidence="5">
        <text>a 5'-end (N(2),N(7)-dimethyl 5'-triphosphoguanosine)-ribonucleoside in snRNA + S-adenosyl-L-methionine = a 5'-end (N(2),N(2),N(7)-trimethyl 5'-triphosphoguanosine)-ribonucleoside in snRNA + S-adenosyl-L-homocysteine + H(+)</text>
        <dbReference type="Rhea" id="RHEA:78479"/>
        <dbReference type="Rhea" id="RHEA-COMP:19087"/>
        <dbReference type="Rhea" id="RHEA-COMP:19089"/>
        <dbReference type="ChEBI" id="CHEBI:15378"/>
        <dbReference type="ChEBI" id="CHEBI:57856"/>
        <dbReference type="ChEBI" id="CHEBI:59789"/>
        <dbReference type="ChEBI" id="CHEBI:167623"/>
        <dbReference type="ChEBI" id="CHEBI:172880"/>
    </reaction>
    <physiologicalReaction direction="left-to-right" evidence="5">
        <dbReference type="Rhea" id="RHEA:78480"/>
    </physiologicalReaction>
</comment>
<dbReference type="InterPro" id="IPR029063">
    <property type="entry name" value="SAM-dependent_MTases_sf"/>
</dbReference>
<reference evidence="8 9" key="1">
    <citation type="submission" date="2023-10" db="EMBL/GenBank/DDBJ databases">
        <authorList>
            <person name="Maclean D."/>
            <person name="Macfadyen A."/>
        </authorList>
    </citation>
    <scope>NUCLEOTIDE SEQUENCE [LARGE SCALE GENOMIC DNA]</scope>
</reference>
<dbReference type="GO" id="GO:0005634">
    <property type="term" value="C:nucleus"/>
    <property type="evidence" value="ECO:0007669"/>
    <property type="project" value="TreeGrafter"/>
</dbReference>
<accession>A0AAV1I2U2</accession>
<dbReference type="GO" id="GO:0003676">
    <property type="term" value="F:nucleic acid binding"/>
    <property type="evidence" value="ECO:0007669"/>
    <property type="project" value="InterPro"/>
</dbReference>
<evidence type="ECO:0000256" key="2">
    <source>
        <dbReference type="ARBA" id="ARBA00025783"/>
    </source>
</evidence>
<comment type="catalytic activity">
    <reaction evidence="6">
        <text>a 5'-end (N(7)-methyl 5'-triphosphoguanosine)-ribonucleoside in snRNA + S-adenosyl-L-methionine = a 5'-end (N(2),N(7)-dimethyl 5'-triphosphoguanosine)-ribonucleoside in snRNA + S-adenosyl-L-homocysteine + H(+)</text>
        <dbReference type="Rhea" id="RHEA:78471"/>
        <dbReference type="Rhea" id="RHEA-COMP:19085"/>
        <dbReference type="Rhea" id="RHEA-COMP:19087"/>
        <dbReference type="ChEBI" id="CHEBI:15378"/>
        <dbReference type="ChEBI" id="CHEBI:57856"/>
        <dbReference type="ChEBI" id="CHEBI:59789"/>
        <dbReference type="ChEBI" id="CHEBI:156461"/>
        <dbReference type="ChEBI" id="CHEBI:172880"/>
    </reaction>
    <physiologicalReaction direction="left-to-right" evidence="6">
        <dbReference type="Rhea" id="RHEA:78472"/>
    </physiologicalReaction>
</comment>
<proteinExistence type="inferred from homology"/>
<name>A0AAV1I2U2_9CHLO</name>
<evidence type="ECO:0000256" key="4">
    <source>
        <dbReference type="ARBA" id="ARBA00048740"/>
    </source>
</evidence>
<comment type="catalytic activity">
    <reaction evidence="3">
        <text>a 5'-end (N(2),N(7)-dimethyl 5'-triphosphoguanosine)-ribonucleoside in snoRNA + S-adenosyl-L-methionine = a 5'-end (N(2),N(2),N(7)-trimethyl 5'-triphosphoguanosine)-ribonucleoside in snoRNA + S-adenosyl-L-homocysteine + H(+)</text>
        <dbReference type="Rhea" id="RHEA:78507"/>
        <dbReference type="Rhea" id="RHEA-COMP:19088"/>
        <dbReference type="Rhea" id="RHEA-COMP:19090"/>
        <dbReference type="ChEBI" id="CHEBI:15378"/>
        <dbReference type="ChEBI" id="CHEBI:57856"/>
        <dbReference type="ChEBI" id="CHEBI:59789"/>
        <dbReference type="ChEBI" id="CHEBI:167623"/>
        <dbReference type="ChEBI" id="CHEBI:172880"/>
    </reaction>
    <physiologicalReaction direction="left-to-right" evidence="3">
        <dbReference type="Rhea" id="RHEA:78508"/>
    </physiologicalReaction>
</comment>
<organism evidence="8 9">
    <name type="scientific">Coccomyxa viridis</name>
    <dbReference type="NCBI Taxonomy" id="1274662"/>
    <lineage>
        <taxon>Eukaryota</taxon>
        <taxon>Viridiplantae</taxon>
        <taxon>Chlorophyta</taxon>
        <taxon>core chlorophytes</taxon>
        <taxon>Trebouxiophyceae</taxon>
        <taxon>Trebouxiophyceae incertae sedis</taxon>
        <taxon>Coccomyxaceae</taxon>
        <taxon>Coccomyxa</taxon>
    </lineage>
</organism>
<dbReference type="AlphaFoldDB" id="A0AAV1I2U2"/>
<dbReference type="PANTHER" id="PTHR14741">
    <property type="entry name" value="S-ADENOSYLMETHIONINE-DEPENDENT METHYLTRANSFERASE RELATED"/>
    <property type="match status" value="1"/>
</dbReference>
<evidence type="ECO:0000256" key="5">
    <source>
        <dbReference type="ARBA" id="ARBA00048763"/>
    </source>
</evidence>
<dbReference type="PANTHER" id="PTHR14741:SF32">
    <property type="entry name" value="TRIMETHYLGUANOSINE SYNTHASE"/>
    <property type="match status" value="1"/>
</dbReference>
<evidence type="ECO:0000256" key="7">
    <source>
        <dbReference type="ARBA" id="ARBA00049790"/>
    </source>
</evidence>
<comment type="similarity">
    <text evidence="2">Belongs to the methyltransferase superfamily. Trimethylguanosine synthase family.</text>
</comment>
<dbReference type="Proteomes" id="UP001314263">
    <property type="component" value="Unassembled WGS sequence"/>
</dbReference>
<dbReference type="Gene3D" id="3.40.50.150">
    <property type="entry name" value="Vaccinia Virus protein VP39"/>
    <property type="match status" value="1"/>
</dbReference>
<gene>
    <name evidence="8" type="ORF">CVIRNUC_003600</name>
</gene>
<dbReference type="PROSITE" id="PS00092">
    <property type="entry name" value="N6_MTASE"/>
    <property type="match status" value="1"/>
</dbReference>
<dbReference type="GO" id="GO:0071164">
    <property type="term" value="F:RNA cap trimethylguanosine synthase activity"/>
    <property type="evidence" value="ECO:0007669"/>
    <property type="project" value="TreeGrafter"/>
</dbReference>
<comment type="caution">
    <text evidence="8">The sequence shown here is derived from an EMBL/GenBank/DDBJ whole genome shotgun (WGS) entry which is preliminary data.</text>
</comment>
<evidence type="ECO:0000256" key="3">
    <source>
        <dbReference type="ARBA" id="ARBA00047418"/>
    </source>
</evidence>
<sequence>MQIDFEGRYSITQPAEARQMVDIIRKTAPTAKSALDATAGWAGNTVYFATAYKKVTAVEKNPKTFAMLANNVKNSKVEGFDADRVTLLNLDYMAVLSQQKADVIFMDPPWNREGEEWHKNRANVPLYLSDVPVHDIVRKIFVTTAAKIVALKVPRNFDFDEFKEDLMLYRVRRYDISNYSFLTIQDFIDRD</sequence>
<protein>
    <recommendedName>
        <fullName evidence="1">Trimethylguanosine synthase</fullName>
    </recommendedName>
    <alternativeName>
        <fullName evidence="7">Cap-specific guanine-N(2) methyltransferase</fullName>
    </alternativeName>
</protein>
<evidence type="ECO:0000313" key="9">
    <source>
        <dbReference type="Proteomes" id="UP001314263"/>
    </source>
</evidence>
<dbReference type="InterPro" id="IPR002052">
    <property type="entry name" value="DNA_methylase_N6_adenine_CS"/>
</dbReference>
<evidence type="ECO:0000256" key="1">
    <source>
        <dbReference type="ARBA" id="ARBA00018517"/>
    </source>
</evidence>
<dbReference type="SUPFAM" id="SSF53335">
    <property type="entry name" value="S-adenosyl-L-methionine-dependent methyltransferases"/>
    <property type="match status" value="1"/>
</dbReference>
<comment type="catalytic activity">
    <reaction evidence="4">
        <text>a 5'-end (N(7)-methyl 5'-triphosphoguanosine)-ribonucleoside in snoRNA + S-adenosyl-L-methionine = a 5'-end (N(2),N(7)-dimethyl 5'-triphosphoguanosine)-ribonucleoside in snoRNA + S-adenosyl-L-homocysteine + H(+)</text>
        <dbReference type="Rhea" id="RHEA:78475"/>
        <dbReference type="Rhea" id="RHEA-COMP:19086"/>
        <dbReference type="Rhea" id="RHEA-COMP:19088"/>
        <dbReference type="ChEBI" id="CHEBI:15378"/>
        <dbReference type="ChEBI" id="CHEBI:57856"/>
        <dbReference type="ChEBI" id="CHEBI:59789"/>
        <dbReference type="ChEBI" id="CHEBI:156461"/>
        <dbReference type="ChEBI" id="CHEBI:172880"/>
    </reaction>
    <physiologicalReaction direction="left-to-right" evidence="4">
        <dbReference type="Rhea" id="RHEA:78476"/>
    </physiologicalReaction>
</comment>
<dbReference type="CDD" id="cd02440">
    <property type="entry name" value="AdoMet_MTases"/>
    <property type="match status" value="1"/>
</dbReference>
<dbReference type="EMBL" id="CAUYUE010000004">
    <property type="protein sequence ID" value="CAK0768789.1"/>
    <property type="molecule type" value="Genomic_DNA"/>
</dbReference>
<evidence type="ECO:0000256" key="6">
    <source>
        <dbReference type="ARBA" id="ARBA00049075"/>
    </source>
</evidence>
<dbReference type="Pfam" id="PF09445">
    <property type="entry name" value="Methyltransf_15"/>
    <property type="match status" value="1"/>
</dbReference>
<evidence type="ECO:0000313" key="8">
    <source>
        <dbReference type="EMBL" id="CAK0768789.1"/>
    </source>
</evidence>
<dbReference type="InterPro" id="IPR019012">
    <property type="entry name" value="RNA_cap_Gua-N2-MeTrfase"/>
</dbReference>